<evidence type="ECO:0000256" key="8">
    <source>
        <dbReference type="SAM" id="Phobius"/>
    </source>
</evidence>
<evidence type="ECO:0000256" key="3">
    <source>
        <dbReference type="ARBA" id="ARBA00022448"/>
    </source>
</evidence>
<feature type="domain" description="10TM putative phosphate transporter extracellular tail" evidence="10">
    <location>
        <begin position="787"/>
        <end position="875"/>
    </location>
</feature>
<dbReference type="InterPro" id="IPR045122">
    <property type="entry name" value="Csc1-like"/>
</dbReference>
<keyword evidence="4 8" id="KW-0812">Transmembrane</keyword>
<dbReference type="InterPro" id="IPR003864">
    <property type="entry name" value="CSC1/OSCA1-like_7TM"/>
</dbReference>
<evidence type="ECO:0000313" key="13">
    <source>
        <dbReference type="EMBL" id="OXV06753.1"/>
    </source>
</evidence>
<feature type="transmembrane region" description="Helical" evidence="8">
    <location>
        <begin position="699"/>
        <end position="719"/>
    </location>
</feature>
<dbReference type="OrthoDB" id="1076608at2759"/>
<feature type="transmembrane region" description="Helical" evidence="8">
    <location>
        <begin position="633"/>
        <end position="651"/>
    </location>
</feature>
<feature type="transmembrane region" description="Helical" evidence="8">
    <location>
        <begin position="419"/>
        <end position="443"/>
    </location>
</feature>
<evidence type="ECO:0000256" key="4">
    <source>
        <dbReference type="ARBA" id="ARBA00022692"/>
    </source>
</evidence>
<feature type="transmembrane region" description="Helical" evidence="8">
    <location>
        <begin position="510"/>
        <end position="538"/>
    </location>
</feature>
<dbReference type="Pfam" id="PF12621">
    <property type="entry name" value="PHM7_ext"/>
    <property type="match status" value="1"/>
</dbReference>
<evidence type="ECO:0000256" key="2">
    <source>
        <dbReference type="ARBA" id="ARBA00007779"/>
    </source>
</evidence>
<dbReference type="AlphaFoldDB" id="A0A232LRG3"/>
<keyword evidence="3" id="KW-0813">Transport</keyword>
<evidence type="ECO:0000259" key="9">
    <source>
        <dbReference type="Pfam" id="PF02714"/>
    </source>
</evidence>
<feature type="transmembrane region" description="Helical" evidence="8">
    <location>
        <begin position="558"/>
        <end position="584"/>
    </location>
</feature>
<evidence type="ECO:0000259" key="12">
    <source>
        <dbReference type="Pfam" id="PF14703"/>
    </source>
</evidence>
<feature type="transmembrane region" description="Helical" evidence="8">
    <location>
        <begin position="605"/>
        <end position="627"/>
    </location>
</feature>
<feature type="region of interest" description="Disordered" evidence="7">
    <location>
        <begin position="278"/>
        <end position="306"/>
    </location>
</feature>
<evidence type="ECO:0000256" key="1">
    <source>
        <dbReference type="ARBA" id="ARBA00004141"/>
    </source>
</evidence>
<feature type="transmembrane region" description="Helical" evidence="8">
    <location>
        <begin position="463"/>
        <end position="489"/>
    </location>
</feature>
<evidence type="ECO:0000313" key="14">
    <source>
        <dbReference type="Proteomes" id="UP000243515"/>
    </source>
</evidence>
<comment type="subcellular location">
    <subcellularLocation>
        <location evidence="1">Membrane</location>
        <topology evidence="1">Multi-pass membrane protein</topology>
    </subcellularLocation>
</comment>
<dbReference type="Pfam" id="PF14703">
    <property type="entry name" value="PHM7_cyt"/>
    <property type="match status" value="1"/>
</dbReference>
<organism evidence="13 14">
    <name type="scientific">Elaphomyces granulatus</name>
    <dbReference type="NCBI Taxonomy" id="519963"/>
    <lineage>
        <taxon>Eukaryota</taxon>
        <taxon>Fungi</taxon>
        <taxon>Dikarya</taxon>
        <taxon>Ascomycota</taxon>
        <taxon>Pezizomycotina</taxon>
        <taxon>Eurotiomycetes</taxon>
        <taxon>Eurotiomycetidae</taxon>
        <taxon>Eurotiales</taxon>
        <taxon>Elaphomycetaceae</taxon>
        <taxon>Elaphomyces</taxon>
    </lineage>
</organism>
<feature type="transmembrane region" description="Helical" evidence="8">
    <location>
        <begin position="162"/>
        <end position="181"/>
    </location>
</feature>
<feature type="domain" description="CSC1/OSCA1-like N-terminal transmembrane" evidence="11">
    <location>
        <begin position="34"/>
        <end position="183"/>
    </location>
</feature>
<name>A0A232LRG3_9EURO</name>
<feature type="domain" description="CSC1/OSCA1-like cytosolic" evidence="12">
    <location>
        <begin position="206"/>
        <end position="406"/>
    </location>
</feature>
<sequence>MPFFRRDGLHGEGTLLSRQSSSDVQNASNSASSLVSTLIPSLIIAAVMVLVFIVLRRRVPRMYMPRTYIGILRPSERTPESSKGLIDWVWAMYKLPDTYVLQHHSLDAYLVLRYLKLITVICFVGCLITWPILFPVNATGGGGKQQLDMLSFANIALPFSRFYAHTFVSWIFIAFIFFMITRESIYYINLRQAYALSPAYASRTSSRTVLFSSVPGDYLNVDKIRSMFGPEKVKNVWLATDTSKLEEKVKERDDVAMKLESAEVALIRAANGERLKSLKKGAHATEEEAHQTEDPPEDHGDDESGSAAARWINTSKRPTHRLTLLIGKKVDTINWARSELERLNPEIEELQARHRTGNAKLVSSVFVEFYAQGDAQAAFQSVAHNLPMHMSPRYIGLNPNQVVWSNLRIQWWERVIRNAATISFVVALIIFWAIPVAVVGSISNINFLIQKVPFLGFINSVPSVILGVITGLLPSVLLAALMALLPIVLRLMTKLGGVPTTAAIELRTQNFYFAFQVVQVFLVVTVASSASSVVVEIIDKPSSAPQLLANNLPKASNFYISYLILQGLTFTSGALLQIVGLIVGKLLGMVLDNSPRKMFKRWATLSGLGWGTILPPMSLLVVIAITYSCIAPLVLGFATIGLYLFYFAYRYNFLYVSDTDIDTQGMIYPRALQHLTVGCYLLIVCLIGLFAIGTGSDRLAVGPMILMILFLVFTILYHLSLNQALTPLLTYLPKNLEAEEEALLSRERADNALPEGSTAQNGVTDDSAERARATSIAETKPNLITKFLRPDKYASYAILRRLIPADLEIPTYTPEVERDAYFHPSITAQQPLLWVPRDDAGVSRQEVRHTSRVNPITDEDAWLDKKNKIHWDTEKGRAPIYEEKIVY</sequence>
<dbReference type="EMBL" id="NPHW01005438">
    <property type="protein sequence ID" value="OXV06753.1"/>
    <property type="molecule type" value="Genomic_DNA"/>
</dbReference>
<feature type="compositionally biased region" description="Acidic residues" evidence="7">
    <location>
        <begin position="294"/>
        <end position="304"/>
    </location>
</feature>
<keyword evidence="5 8" id="KW-1133">Transmembrane helix</keyword>
<evidence type="ECO:0000259" key="10">
    <source>
        <dbReference type="Pfam" id="PF12621"/>
    </source>
</evidence>
<proteinExistence type="inferred from homology"/>
<feature type="transmembrane region" description="Helical" evidence="8">
    <location>
        <begin position="34"/>
        <end position="55"/>
    </location>
</feature>
<feature type="domain" description="CSC1/OSCA1-like 7TM region" evidence="9">
    <location>
        <begin position="418"/>
        <end position="690"/>
    </location>
</feature>
<keyword evidence="6 8" id="KW-0472">Membrane</keyword>
<dbReference type="GO" id="GO:0005227">
    <property type="term" value="F:calcium-activated cation channel activity"/>
    <property type="evidence" value="ECO:0007669"/>
    <property type="project" value="InterPro"/>
</dbReference>
<comment type="caution">
    <text evidence="13">The sequence shown here is derived from an EMBL/GenBank/DDBJ whole genome shotgun (WGS) entry which is preliminary data.</text>
</comment>
<dbReference type="Pfam" id="PF13967">
    <property type="entry name" value="RSN1_TM"/>
    <property type="match status" value="1"/>
</dbReference>
<dbReference type="Proteomes" id="UP000243515">
    <property type="component" value="Unassembled WGS sequence"/>
</dbReference>
<dbReference type="InterPro" id="IPR027815">
    <property type="entry name" value="CSC1/OSCA1-like_cyt"/>
</dbReference>
<dbReference type="InterPro" id="IPR032880">
    <property type="entry name" value="CSC1/OSCA1-like_N"/>
</dbReference>
<reference evidence="13 14" key="1">
    <citation type="journal article" date="2015" name="Environ. Microbiol.">
        <title>Metagenome sequence of Elaphomyces granulatus from sporocarp tissue reveals Ascomycota ectomycorrhizal fingerprints of genome expansion and a Proteobacteria-rich microbiome.</title>
        <authorList>
            <person name="Quandt C.A."/>
            <person name="Kohler A."/>
            <person name="Hesse C.N."/>
            <person name="Sharpton T.J."/>
            <person name="Martin F."/>
            <person name="Spatafora J.W."/>
        </authorList>
    </citation>
    <scope>NUCLEOTIDE SEQUENCE [LARGE SCALE GENOMIC DNA]</scope>
    <source>
        <strain evidence="13 14">OSC145934</strain>
    </source>
</reference>
<evidence type="ECO:0000256" key="7">
    <source>
        <dbReference type="SAM" id="MobiDB-lite"/>
    </source>
</evidence>
<protein>
    <recommendedName>
        <fullName evidence="15">DUF221 domain protein</fullName>
    </recommendedName>
</protein>
<keyword evidence="14" id="KW-1185">Reference proteome</keyword>
<dbReference type="PANTHER" id="PTHR13018:SF26">
    <property type="entry name" value="DOMAIN PROTEIN, PUTATIVE (AFU_ORTHOLOGUE AFUA_5G10920)-RELATED"/>
    <property type="match status" value="1"/>
</dbReference>
<evidence type="ECO:0000259" key="11">
    <source>
        <dbReference type="Pfam" id="PF13967"/>
    </source>
</evidence>
<evidence type="ECO:0000256" key="5">
    <source>
        <dbReference type="ARBA" id="ARBA00022989"/>
    </source>
</evidence>
<feature type="region of interest" description="Disordered" evidence="7">
    <location>
        <begin position="747"/>
        <end position="774"/>
    </location>
</feature>
<dbReference type="InterPro" id="IPR022257">
    <property type="entry name" value="PHM7_ext"/>
</dbReference>
<dbReference type="PANTHER" id="PTHR13018">
    <property type="entry name" value="PROBABLE MEMBRANE PROTEIN DUF221-RELATED"/>
    <property type="match status" value="1"/>
</dbReference>
<dbReference type="Pfam" id="PF02714">
    <property type="entry name" value="RSN1_7TM"/>
    <property type="match status" value="1"/>
</dbReference>
<gene>
    <name evidence="13" type="ORF">Egran_05480</name>
</gene>
<dbReference type="GO" id="GO:0005886">
    <property type="term" value="C:plasma membrane"/>
    <property type="evidence" value="ECO:0007669"/>
    <property type="project" value="TreeGrafter"/>
</dbReference>
<accession>A0A232LRG3</accession>
<feature type="compositionally biased region" description="Basic and acidic residues" evidence="7">
    <location>
        <begin position="283"/>
        <end position="293"/>
    </location>
</feature>
<evidence type="ECO:0000256" key="6">
    <source>
        <dbReference type="ARBA" id="ARBA00023136"/>
    </source>
</evidence>
<feature type="transmembrane region" description="Helical" evidence="8">
    <location>
        <begin position="672"/>
        <end position="693"/>
    </location>
</feature>
<comment type="similarity">
    <text evidence="2">Belongs to the CSC1 (TC 1.A.17) family.</text>
</comment>
<evidence type="ECO:0008006" key="15">
    <source>
        <dbReference type="Google" id="ProtNLM"/>
    </source>
</evidence>
<feature type="transmembrane region" description="Helical" evidence="8">
    <location>
        <begin position="114"/>
        <end position="133"/>
    </location>
</feature>